<protein>
    <recommendedName>
        <fullName evidence="1">WD repeat-containing protein 89</fullName>
    </recommendedName>
</protein>
<keyword evidence="5" id="KW-1185">Reference proteome</keyword>
<keyword evidence="2 4" id="KW-0853">WD repeat</keyword>
<evidence type="ECO:0000256" key="3">
    <source>
        <dbReference type="ARBA" id="ARBA00022737"/>
    </source>
</evidence>
<dbReference type="Gene3D" id="2.130.10.10">
    <property type="entry name" value="YVTN repeat-like/Quinoprotein amine dehydrogenase"/>
    <property type="match status" value="2"/>
</dbReference>
<dbReference type="PANTHER" id="PTHR22889">
    <property type="entry name" value="WD REPEAT-CONTAINING PROTEIN 89"/>
    <property type="match status" value="1"/>
</dbReference>
<evidence type="ECO:0000256" key="4">
    <source>
        <dbReference type="PROSITE-ProRule" id="PRU00221"/>
    </source>
</evidence>
<dbReference type="SUPFAM" id="SSF50978">
    <property type="entry name" value="WD40 repeat-like"/>
    <property type="match status" value="1"/>
</dbReference>
<proteinExistence type="predicted"/>
<dbReference type="RefSeq" id="XP_014473818.1">
    <property type="nucleotide sequence ID" value="XM_014618332.1"/>
</dbReference>
<evidence type="ECO:0000256" key="2">
    <source>
        <dbReference type="ARBA" id="ARBA00022574"/>
    </source>
</evidence>
<sequence length="416" mass="46816">MAKIVDSLKNLSVKNGVEPHENNQQDCGQSKFILHVQRSYKGQGKTPRYVLSVCSSEQDQGFKFGVVYTACGLSHLGSLNNGMVPVTQMVQATYFFDDVSVIGMKFSRVNKNIIYIASENGKIRTFDTRNAEKLVAEFKDDTKKDDAKSIISFDVNCDDTLIAGGTEHTGGDAFILFWDVRYNKSGMKMKKKNTIAGGYWESHMDDITCLSFNPVKPDVLASGSTDGLINVYDLAEPSEDEALIHSLNTESSVDKLGWSSSDSLWCTTHTNALQLWNCEDASPYARFERNHLAVSPDDDPDNCYVVKYHPTNVMFGRPFVLAGSSTPQGEKLRCLSIVNDRLEMCDEIIGNNQVVRDSWVDEQNHLLLTGGEECFVNIWQLKEKPMMSREEYAHRGSARWVHKLNTEKHQCRTKPY</sequence>
<dbReference type="PROSITE" id="PS50294">
    <property type="entry name" value="WD_REPEATS_REGION"/>
    <property type="match status" value="1"/>
</dbReference>
<dbReference type="OrthoDB" id="25131at2759"/>
<keyword evidence="3" id="KW-0677">Repeat</keyword>
<gene>
    <name evidence="6 7" type="primary">LOC106743972</name>
</gene>
<dbReference type="InterPro" id="IPR001680">
    <property type="entry name" value="WD40_rpt"/>
</dbReference>
<evidence type="ECO:0000313" key="7">
    <source>
        <dbReference type="RefSeq" id="XP_014473819.1"/>
    </source>
</evidence>
<dbReference type="PROSITE" id="PS50082">
    <property type="entry name" value="WD_REPEATS_2"/>
    <property type="match status" value="1"/>
</dbReference>
<dbReference type="InterPro" id="IPR015943">
    <property type="entry name" value="WD40/YVTN_repeat-like_dom_sf"/>
</dbReference>
<reference evidence="6 7" key="1">
    <citation type="submission" date="2025-04" db="UniProtKB">
        <authorList>
            <consortium name="RefSeq"/>
        </authorList>
    </citation>
    <scope>IDENTIFICATION</scope>
</reference>
<name>A0A6P3X688_DINQU</name>
<dbReference type="PANTHER" id="PTHR22889:SF0">
    <property type="entry name" value="WD REPEAT-CONTAINING PROTEIN 89"/>
    <property type="match status" value="1"/>
</dbReference>
<dbReference type="Proteomes" id="UP000515204">
    <property type="component" value="Unplaced"/>
</dbReference>
<evidence type="ECO:0000313" key="6">
    <source>
        <dbReference type="RefSeq" id="XP_014473818.1"/>
    </source>
</evidence>
<dbReference type="RefSeq" id="XP_014473819.1">
    <property type="nucleotide sequence ID" value="XM_014618333.1"/>
</dbReference>
<dbReference type="SMART" id="SM00320">
    <property type="entry name" value="WD40"/>
    <property type="match status" value="5"/>
</dbReference>
<dbReference type="KEGG" id="dqu:106743972"/>
<dbReference type="AlphaFoldDB" id="A0A6P3X688"/>
<accession>A0A6P3X688</accession>
<evidence type="ECO:0000313" key="5">
    <source>
        <dbReference type="Proteomes" id="UP000515204"/>
    </source>
</evidence>
<evidence type="ECO:0000256" key="1">
    <source>
        <dbReference type="ARBA" id="ARBA00021125"/>
    </source>
</evidence>
<dbReference type="InterPro" id="IPR039328">
    <property type="entry name" value="WDR89"/>
</dbReference>
<dbReference type="GeneID" id="106743972"/>
<feature type="repeat" description="WD" evidence="4">
    <location>
        <begin position="200"/>
        <end position="242"/>
    </location>
</feature>
<organism evidence="5 6">
    <name type="scientific">Dinoponera quadriceps</name>
    <name type="common">South American ant</name>
    <dbReference type="NCBI Taxonomy" id="609295"/>
    <lineage>
        <taxon>Eukaryota</taxon>
        <taxon>Metazoa</taxon>
        <taxon>Ecdysozoa</taxon>
        <taxon>Arthropoda</taxon>
        <taxon>Hexapoda</taxon>
        <taxon>Insecta</taxon>
        <taxon>Pterygota</taxon>
        <taxon>Neoptera</taxon>
        <taxon>Endopterygota</taxon>
        <taxon>Hymenoptera</taxon>
        <taxon>Apocrita</taxon>
        <taxon>Aculeata</taxon>
        <taxon>Formicoidea</taxon>
        <taxon>Formicidae</taxon>
        <taxon>Ponerinae</taxon>
        <taxon>Ponerini</taxon>
        <taxon>Dinoponera</taxon>
    </lineage>
</organism>
<dbReference type="InterPro" id="IPR036322">
    <property type="entry name" value="WD40_repeat_dom_sf"/>
</dbReference>